<dbReference type="InterPro" id="IPR013783">
    <property type="entry name" value="Ig-like_fold"/>
</dbReference>
<dbReference type="Gene3D" id="2.60.40.10">
    <property type="entry name" value="Immunoglobulins"/>
    <property type="match status" value="1"/>
</dbReference>
<accession>A0A3L8S449</accession>
<dbReference type="SMART" id="SM00408">
    <property type="entry name" value="IGc2"/>
    <property type="match status" value="1"/>
</dbReference>
<proteinExistence type="predicted"/>
<name>A0A3L8S449_CHLGU</name>
<dbReference type="CDD" id="cd00096">
    <property type="entry name" value="Ig"/>
    <property type="match status" value="1"/>
</dbReference>
<dbReference type="InterPro" id="IPR003598">
    <property type="entry name" value="Ig_sub2"/>
</dbReference>
<evidence type="ECO:0000313" key="3">
    <source>
        <dbReference type="Proteomes" id="UP000276834"/>
    </source>
</evidence>
<comment type="caution">
    <text evidence="2">The sequence shown here is derived from an EMBL/GenBank/DDBJ whole genome shotgun (WGS) entry which is preliminary data.</text>
</comment>
<dbReference type="AlphaFoldDB" id="A0A3L8S449"/>
<dbReference type="InterPro" id="IPR036179">
    <property type="entry name" value="Ig-like_dom_sf"/>
</dbReference>
<dbReference type="EMBL" id="QUSF01000063">
    <property type="protein sequence ID" value="RLV97027.1"/>
    <property type="molecule type" value="Genomic_DNA"/>
</dbReference>
<evidence type="ECO:0000313" key="2">
    <source>
        <dbReference type="EMBL" id="RLV97027.1"/>
    </source>
</evidence>
<evidence type="ECO:0000259" key="1">
    <source>
        <dbReference type="PROSITE" id="PS50835"/>
    </source>
</evidence>
<feature type="domain" description="Ig-like" evidence="1">
    <location>
        <begin position="10"/>
        <end position="108"/>
    </location>
</feature>
<dbReference type="OrthoDB" id="2431000at2759"/>
<sequence length="145" mass="15259">MSLTGKSLVPLSSLTVFARILKAPESQNITFGSVVTLRCTATGLPVPTVTWLENGKAVSVGSISESVKDRVVDSRLQVYVTRPGLFTCLASNKHSKTFGAAKAAATISISGIQGKKKPLIFLAFPAGEEERGVEYCGGRGEALES</sequence>
<keyword evidence="3" id="KW-1185">Reference proteome</keyword>
<dbReference type="InterPro" id="IPR007110">
    <property type="entry name" value="Ig-like_dom"/>
</dbReference>
<dbReference type="SUPFAM" id="SSF48726">
    <property type="entry name" value="Immunoglobulin"/>
    <property type="match status" value="1"/>
</dbReference>
<dbReference type="Pfam" id="PF13927">
    <property type="entry name" value="Ig_3"/>
    <property type="match status" value="1"/>
</dbReference>
<protein>
    <recommendedName>
        <fullName evidence="1">Ig-like domain-containing protein</fullName>
    </recommendedName>
</protein>
<dbReference type="PROSITE" id="PS50835">
    <property type="entry name" value="IG_LIKE"/>
    <property type="match status" value="1"/>
</dbReference>
<dbReference type="FunFam" id="2.60.40.10:FF:000409">
    <property type="entry name" value="Muscle, skeletal receptor tyrosine protein kinase"/>
    <property type="match status" value="1"/>
</dbReference>
<reference evidence="2 3" key="1">
    <citation type="journal article" date="2018" name="Proc. R. Soc. B">
        <title>A non-coding region near Follistatin controls head colour polymorphism in the Gouldian finch.</title>
        <authorList>
            <person name="Toomey M.B."/>
            <person name="Marques C.I."/>
            <person name="Andrade P."/>
            <person name="Araujo P.M."/>
            <person name="Sabatino S."/>
            <person name="Gazda M.A."/>
            <person name="Afonso S."/>
            <person name="Lopes R.J."/>
            <person name="Corbo J.C."/>
            <person name="Carneiro M."/>
        </authorList>
    </citation>
    <scope>NUCLEOTIDE SEQUENCE [LARGE SCALE GENOMIC DNA]</scope>
    <source>
        <strain evidence="2">Red01</strain>
        <tissue evidence="2">Muscle</tissue>
    </source>
</reference>
<dbReference type="Proteomes" id="UP000276834">
    <property type="component" value="Unassembled WGS sequence"/>
</dbReference>
<gene>
    <name evidence="2" type="ORF">DV515_00012178</name>
</gene>
<organism evidence="2 3">
    <name type="scientific">Chloebia gouldiae</name>
    <name type="common">Gouldian finch</name>
    <name type="synonym">Erythrura gouldiae</name>
    <dbReference type="NCBI Taxonomy" id="44316"/>
    <lineage>
        <taxon>Eukaryota</taxon>
        <taxon>Metazoa</taxon>
        <taxon>Chordata</taxon>
        <taxon>Craniata</taxon>
        <taxon>Vertebrata</taxon>
        <taxon>Euteleostomi</taxon>
        <taxon>Archelosauria</taxon>
        <taxon>Archosauria</taxon>
        <taxon>Dinosauria</taxon>
        <taxon>Saurischia</taxon>
        <taxon>Theropoda</taxon>
        <taxon>Coelurosauria</taxon>
        <taxon>Aves</taxon>
        <taxon>Neognathae</taxon>
        <taxon>Neoaves</taxon>
        <taxon>Telluraves</taxon>
        <taxon>Australaves</taxon>
        <taxon>Passeriformes</taxon>
        <taxon>Passeroidea</taxon>
        <taxon>Passeridae</taxon>
        <taxon>Chloebia</taxon>
    </lineage>
</organism>